<dbReference type="AlphaFoldDB" id="A0A0L0BX88"/>
<evidence type="ECO:0000256" key="3">
    <source>
        <dbReference type="SAM" id="Coils"/>
    </source>
</evidence>
<keyword evidence="2 3" id="KW-0175">Coiled coil</keyword>
<comment type="caution">
    <text evidence="5">The sequence shown here is derived from an EMBL/GenBank/DDBJ whole genome shotgun (WGS) entry which is preliminary data.</text>
</comment>
<organism evidence="5 6">
    <name type="scientific">Lucilia cuprina</name>
    <name type="common">Green bottle fly</name>
    <name type="synonym">Australian sheep blowfly</name>
    <dbReference type="NCBI Taxonomy" id="7375"/>
    <lineage>
        <taxon>Eukaryota</taxon>
        <taxon>Metazoa</taxon>
        <taxon>Ecdysozoa</taxon>
        <taxon>Arthropoda</taxon>
        <taxon>Hexapoda</taxon>
        <taxon>Insecta</taxon>
        <taxon>Pterygota</taxon>
        <taxon>Neoptera</taxon>
        <taxon>Endopterygota</taxon>
        <taxon>Diptera</taxon>
        <taxon>Brachycera</taxon>
        <taxon>Muscomorpha</taxon>
        <taxon>Oestroidea</taxon>
        <taxon>Calliphoridae</taxon>
        <taxon>Luciliinae</taxon>
        <taxon>Lucilia</taxon>
    </lineage>
</organism>
<reference evidence="5 6" key="1">
    <citation type="journal article" date="2015" name="Nat. Commun.">
        <title>Lucilia cuprina genome unlocks parasitic fly biology to underpin future interventions.</title>
        <authorList>
            <person name="Anstead C.A."/>
            <person name="Korhonen P.K."/>
            <person name="Young N.D."/>
            <person name="Hall R.S."/>
            <person name="Jex A.R."/>
            <person name="Murali S.C."/>
            <person name="Hughes D.S."/>
            <person name="Lee S.F."/>
            <person name="Perry T."/>
            <person name="Stroehlein A.J."/>
            <person name="Ansell B.R."/>
            <person name="Breugelmans B."/>
            <person name="Hofmann A."/>
            <person name="Qu J."/>
            <person name="Dugan S."/>
            <person name="Lee S.L."/>
            <person name="Chao H."/>
            <person name="Dinh H."/>
            <person name="Han Y."/>
            <person name="Doddapaneni H.V."/>
            <person name="Worley K.C."/>
            <person name="Muzny D.M."/>
            <person name="Ioannidis P."/>
            <person name="Waterhouse R.M."/>
            <person name="Zdobnov E.M."/>
            <person name="James P.J."/>
            <person name="Bagnall N.H."/>
            <person name="Kotze A.C."/>
            <person name="Gibbs R.A."/>
            <person name="Richards S."/>
            <person name="Batterham P."/>
            <person name="Gasser R.B."/>
        </authorList>
    </citation>
    <scope>NUCLEOTIDE SEQUENCE [LARGE SCALE GENOMIC DNA]</scope>
    <source>
        <strain evidence="5 6">LS</strain>
        <tissue evidence="5">Full body</tissue>
    </source>
</reference>
<protein>
    <recommendedName>
        <fullName evidence="7">Cerebellar degeneration-related protein 2-like protein</fullName>
    </recommendedName>
</protein>
<feature type="compositionally biased region" description="Polar residues" evidence="4">
    <location>
        <begin position="493"/>
        <end position="509"/>
    </location>
</feature>
<evidence type="ECO:0000313" key="6">
    <source>
        <dbReference type="Proteomes" id="UP000037069"/>
    </source>
</evidence>
<feature type="region of interest" description="Disordered" evidence="4">
    <location>
        <begin position="817"/>
        <end position="836"/>
    </location>
</feature>
<feature type="coiled-coil region" evidence="3">
    <location>
        <begin position="244"/>
        <end position="278"/>
    </location>
</feature>
<feature type="region of interest" description="Disordered" evidence="4">
    <location>
        <begin position="692"/>
        <end position="758"/>
    </location>
</feature>
<evidence type="ECO:0000256" key="2">
    <source>
        <dbReference type="ARBA" id="ARBA00023054"/>
    </source>
</evidence>
<feature type="region of interest" description="Disordered" evidence="4">
    <location>
        <begin position="154"/>
        <end position="184"/>
    </location>
</feature>
<dbReference type="PANTHER" id="PTHR19232:SF7">
    <property type="entry name" value="CENTROCORTIN, ISOFORM A"/>
    <property type="match status" value="1"/>
</dbReference>
<comment type="similarity">
    <text evidence="1">Belongs to the CDR2 family.</text>
</comment>
<feature type="compositionally biased region" description="Basic and acidic residues" evidence="4">
    <location>
        <begin position="339"/>
        <end position="353"/>
    </location>
</feature>
<name>A0A0L0BX88_LUCCU</name>
<dbReference type="InterPro" id="IPR026079">
    <property type="entry name" value="CDR2"/>
</dbReference>
<dbReference type="EMBL" id="JRES01001295">
    <property type="protein sequence ID" value="KNC23849.1"/>
    <property type="molecule type" value="Genomic_DNA"/>
</dbReference>
<feature type="compositionally biased region" description="Low complexity" evidence="4">
    <location>
        <begin position="465"/>
        <end position="477"/>
    </location>
</feature>
<dbReference type="Proteomes" id="UP000037069">
    <property type="component" value="Unassembled WGS sequence"/>
</dbReference>
<gene>
    <name evidence="5" type="ORF">FF38_12866</name>
</gene>
<dbReference type="PANTHER" id="PTHR19232">
    <property type="entry name" value="CENTROCORTIN FAMILY MEMBER"/>
    <property type="match status" value="1"/>
</dbReference>
<accession>A0A0L0BX88</accession>
<evidence type="ECO:0000256" key="4">
    <source>
        <dbReference type="SAM" id="MobiDB-lite"/>
    </source>
</evidence>
<evidence type="ECO:0008006" key="7">
    <source>
        <dbReference type="Google" id="ProtNLM"/>
    </source>
</evidence>
<sequence length="836" mass="93643">MASYNDLQFDWNILFQQQDYDQWSKTDLQLAAELGKTLLERNKELETLLKEHKHTVEEQEQEIVYLKKHTTALREVNDSRLKVYEQLEVGIQDLERANHRLLVENTADKKHIKTLGHNIETLEARCEELTKQLEECRQSLTFERRKNERLLAEKNKAGSDANGVKLKPTLNKDNAESPSDTVQTGYDANTTAPENCSFAFASPASRNNANSTGISGVEGDSSFDLSMVCGQEGNDEIIKLVSDLETTKRAFMAEQQRCGELEEQLVAIIQENQSLQSRIAQTSATEEMKSMHDELSILDEVRQGQMCSRCLRSMDDRLTVNDEQSSLAPTEECEEDEERSLLDLDGNRDDNASEHSQAAYRSSMSIKMPQHPDSLDLNIPGSPNPYRDLVEKYEALLEVQRSSIARKNNHVVAAGGGGGGMSLAEEFQSSGEFAQTQKLMFQAAHNENTGNCNNSSNGDAASSCNGSMNNDTNNSNTKNDKNRGRTPTEFSEAETSSSGFSDETSNKGTQTDERPGYFLCSIGDGEDCKFSIYDDASPIDSRFRNRPEYRELFKEIFAVLKKAAENKEEGDKLPLLDDTHPNGVNAQKVPPVTPANEELPVDFADDAQSVISSAVSEQSFAMSECITKLERKTAKKHIIEKNQENKPPMAASIAQLSSPSGKQIIENGRVLTPLKREPLDYLAVGVGIKKKNRRKNRNFSSDRSESPLALPTPPRIFVASGKKRKEVRPYVESPMAATPDQFNTPGSSRGSRSGPKYEWNGNSMIIYNRSVRGRNSSGEVDVSNIPYRPSTVSQDLHKLKKLDLSYAEVLRRADACKQHHHTQYQQQQQRRRNHRH</sequence>
<proteinExistence type="inferred from homology"/>
<feature type="region of interest" description="Disordered" evidence="4">
    <location>
        <begin position="450"/>
        <end position="514"/>
    </location>
</feature>
<feature type="compositionally biased region" description="Polar residues" evidence="4">
    <location>
        <begin position="354"/>
        <end position="365"/>
    </location>
</feature>
<evidence type="ECO:0000256" key="1">
    <source>
        <dbReference type="ARBA" id="ARBA00009019"/>
    </source>
</evidence>
<feature type="region of interest" description="Disordered" evidence="4">
    <location>
        <begin position="321"/>
        <end position="372"/>
    </location>
</feature>
<feature type="coiled-coil region" evidence="3">
    <location>
        <begin position="42"/>
        <end position="153"/>
    </location>
</feature>
<dbReference type="STRING" id="7375.A0A0L0BX88"/>
<keyword evidence="6" id="KW-1185">Reference proteome</keyword>
<evidence type="ECO:0000313" key="5">
    <source>
        <dbReference type="EMBL" id="KNC23849.1"/>
    </source>
</evidence>
<dbReference type="OMA" id="RADACEH"/>
<dbReference type="OrthoDB" id="10059415at2759"/>